<proteinExistence type="inferred from homology"/>
<dbReference type="EMBL" id="VIGB01000003">
    <property type="protein sequence ID" value="TQF07129.1"/>
    <property type="molecule type" value="Genomic_DNA"/>
</dbReference>
<dbReference type="InterPro" id="IPR017871">
    <property type="entry name" value="ABC_transporter-like_CS"/>
</dbReference>
<evidence type="ECO:0000256" key="3">
    <source>
        <dbReference type="ARBA" id="ARBA00022741"/>
    </source>
</evidence>
<dbReference type="AlphaFoldDB" id="A0A540WDL5"/>
<keyword evidence="3" id="KW-0547">Nucleotide-binding</keyword>
<dbReference type="InterPro" id="IPR052156">
    <property type="entry name" value="BCAA_Transport_ATP-bd_LivF"/>
</dbReference>
<dbReference type="Pfam" id="PF00005">
    <property type="entry name" value="ABC_tran"/>
    <property type="match status" value="1"/>
</dbReference>
<keyword evidence="4 7" id="KW-0067">ATP-binding</keyword>
<keyword evidence="5" id="KW-0029">Amino-acid transport</keyword>
<dbReference type="InterPro" id="IPR003439">
    <property type="entry name" value="ABC_transporter-like_ATP-bd"/>
</dbReference>
<dbReference type="PANTHER" id="PTHR43820:SF4">
    <property type="entry name" value="HIGH-AFFINITY BRANCHED-CHAIN AMINO ACID TRANSPORT ATP-BINDING PROTEIN LIVF"/>
    <property type="match status" value="1"/>
</dbReference>
<dbReference type="GO" id="GO:0005524">
    <property type="term" value="F:ATP binding"/>
    <property type="evidence" value="ECO:0007669"/>
    <property type="project" value="UniProtKB-KW"/>
</dbReference>
<dbReference type="PROSITE" id="PS50893">
    <property type="entry name" value="ABC_TRANSPORTER_2"/>
    <property type="match status" value="1"/>
</dbReference>
<organism evidence="7 8">
    <name type="scientific">Kitasatospora acidiphila</name>
    <dbReference type="NCBI Taxonomy" id="2567942"/>
    <lineage>
        <taxon>Bacteria</taxon>
        <taxon>Bacillati</taxon>
        <taxon>Actinomycetota</taxon>
        <taxon>Actinomycetes</taxon>
        <taxon>Kitasatosporales</taxon>
        <taxon>Streptomycetaceae</taxon>
        <taxon>Kitasatospora</taxon>
    </lineage>
</organism>
<name>A0A540WDL5_9ACTN</name>
<evidence type="ECO:0000313" key="8">
    <source>
        <dbReference type="Proteomes" id="UP000319103"/>
    </source>
</evidence>
<evidence type="ECO:0000256" key="4">
    <source>
        <dbReference type="ARBA" id="ARBA00022840"/>
    </source>
</evidence>
<dbReference type="GO" id="GO:0015658">
    <property type="term" value="F:branched-chain amino acid transmembrane transporter activity"/>
    <property type="evidence" value="ECO:0007669"/>
    <property type="project" value="TreeGrafter"/>
</dbReference>
<evidence type="ECO:0000256" key="2">
    <source>
        <dbReference type="ARBA" id="ARBA00022448"/>
    </source>
</evidence>
<keyword evidence="8" id="KW-1185">Reference proteome</keyword>
<feature type="domain" description="ABC transporter" evidence="6">
    <location>
        <begin position="3"/>
        <end position="213"/>
    </location>
</feature>
<dbReference type="GO" id="GO:0016887">
    <property type="term" value="F:ATP hydrolysis activity"/>
    <property type="evidence" value="ECO:0007669"/>
    <property type="project" value="InterPro"/>
</dbReference>
<protein>
    <submittedName>
        <fullName evidence="7">ATP-binding cassette domain-containing protein</fullName>
    </submittedName>
</protein>
<dbReference type="PANTHER" id="PTHR43820">
    <property type="entry name" value="HIGH-AFFINITY BRANCHED-CHAIN AMINO ACID TRANSPORT ATP-BINDING PROTEIN LIVF"/>
    <property type="match status" value="1"/>
</dbReference>
<dbReference type="SMART" id="SM00382">
    <property type="entry name" value="AAA"/>
    <property type="match status" value="1"/>
</dbReference>
<dbReference type="InterPro" id="IPR003593">
    <property type="entry name" value="AAA+_ATPase"/>
</dbReference>
<keyword evidence="2" id="KW-0813">Transport</keyword>
<dbReference type="InterPro" id="IPR027417">
    <property type="entry name" value="P-loop_NTPase"/>
</dbReference>
<sequence>MRLALLGVTVHQGSAVRLAGVDIRCPADRLGFLIGRNGSGRTAVLETLAGLVRPSGGTVLLDGRDIGSLPPHRRAALGVVLVPARRAVFPALTVAETLALTGRPPQPIVDAFPELAPLLPRRATALSGGQQQLLALARALLTDPAVLLLDEPDRGLAPAVSARLHDQLAIRTSLLTARTLPAWAPPTALVHVLERGRVVWQGEAGELRAGSRFRAP</sequence>
<evidence type="ECO:0000256" key="1">
    <source>
        <dbReference type="ARBA" id="ARBA00005417"/>
    </source>
</evidence>
<dbReference type="PROSITE" id="PS00211">
    <property type="entry name" value="ABC_TRANSPORTER_1"/>
    <property type="match status" value="1"/>
</dbReference>
<evidence type="ECO:0000256" key="5">
    <source>
        <dbReference type="ARBA" id="ARBA00022970"/>
    </source>
</evidence>
<accession>A0A540WDL5</accession>
<dbReference type="SUPFAM" id="SSF52540">
    <property type="entry name" value="P-loop containing nucleoside triphosphate hydrolases"/>
    <property type="match status" value="1"/>
</dbReference>
<evidence type="ECO:0000259" key="6">
    <source>
        <dbReference type="PROSITE" id="PS50893"/>
    </source>
</evidence>
<dbReference type="OrthoDB" id="5380791at2"/>
<dbReference type="Gene3D" id="3.40.50.300">
    <property type="entry name" value="P-loop containing nucleotide triphosphate hydrolases"/>
    <property type="match status" value="1"/>
</dbReference>
<evidence type="ECO:0000313" key="7">
    <source>
        <dbReference type="EMBL" id="TQF07129.1"/>
    </source>
</evidence>
<comment type="similarity">
    <text evidence="1">Belongs to the ABC transporter superfamily.</text>
</comment>
<dbReference type="Proteomes" id="UP000319103">
    <property type="component" value="Unassembled WGS sequence"/>
</dbReference>
<comment type="caution">
    <text evidence="7">The sequence shown here is derived from an EMBL/GenBank/DDBJ whole genome shotgun (WGS) entry which is preliminary data.</text>
</comment>
<reference evidence="7 8" key="1">
    <citation type="submission" date="2019-06" db="EMBL/GenBank/DDBJ databases">
        <title>Description of Kitasatospora acidophila sp. nov. isolated from pine grove soil, and reclassification of Streptomyces novaecaesareae to Kitasatospora novaeceasareae comb. nov.</title>
        <authorList>
            <person name="Kim M.J."/>
        </authorList>
    </citation>
    <scope>NUCLEOTIDE SEQUENCE [LARGE SCALE GENOMIC DNA]</scope>
    <source>
        <strain evidence="7 8">MMS16-CNU292</strain>
    </source>
</reference>
<dbReference type="GO" id="GO:0015807">
    <property type="term" value="P:L-amino acid transport"/>
    <property type="evidence" value="ECO:0007669"/>
    <property type="project" value="TreeGrafter"/>
</dbReference>
<gene>
    <name evidence="7" type="ORF">E6W39_04260</name>
</gene>